<dbReference type="Proteomes" id="UP000663829">
    <property type="component" value="Unassembled WGS sequence"/>
</dbReference>
<keyword evidence="3" id="KW-1185">Reference proteome</keyword>
<gene>
    <name evidence="1" type="ORF">GPM918_LOCUS23507</name>
    <name evidence="2" type="ORF">SRO942_LOCUS23506</name>
</gene>
<protein>
    <submittedName>
        <fullName evidence="1">Uncharacterized protein</fullName>
    </submittedName>
</protein>
<evidence type="ECO:0000313" key="1">
    <source>
        <dbReference type="EMBL" id="CAF1196832.1"/>
    </source>
</evidence>
<sequence length="89" mass="9760">MQESLNPNSGKGAYCLIWNPGLLESLNAGMQESLNAGMQESLNAGMQESLNASNEKRVRSFSDAIDLHGKDGFVIIAPQKFFWESVLIN</sequence>
<evidence type="ECO:0000313" key="3">
    <source>
        <dbReference type="Proteomes" id="UP000663829"/>
    </source>
</evidence>
<dbReference type="EMBL" id="CAJNOQ010008421">
    <property type="protein sequence ID" value="CAF1196832.1"/>
    <property type="molecule type" value="Genomic_DNA"/>
</dbReference>
<accession>A0A814W564</accession>
<dbReference type="Proteomes" id="UP000681722">
    <property type="component" value="Unassembled WGS sequence"/>
</dbReference>
<dbReference type="AlphaFoldDB" id="A0A814W564"/>
<organism evidence="1 3">
    <name type="scientific">Didymodactylos carnosus</name>
    <dbReference type="NCBI Taxonomy" id="1234261"/>
    <lineage>
        <taxon>Eukaryota</taxon>
        <taxon>Metazoa</taxon>
        <taxon>Spiralia</taxon>
        <taxon>Gnathifera</taxon>
        <taxon>Rotifera</taxon>
        <taxon>Eurotatoria</taxon>
        <taxon>Bdelloidea</taxon>
        <taxon>Philodinida</taxon>
        <taxon>Philodinidae</taxon>
        <taxon>Didymodactylos</taxon>
    </lineage>
</organism>
<comment type="caution">
    <text evidence="1">The sequence shown here is derived from an EMBL/GenBank/DDBJ whole genome shotgun (WGS) entry which is preliminary data.</text>
</comment>
<proteinExistence type="predicted"/>
<reference evidence="1" key="1">
    <citation type="submission" date="2021-02" db="EMBL/GenBank/DDBJ databases">
        <authorList>
            <person name="Nowell W R."/>
        </authorList>
    </citation>
    <scope>NUCLEOTIDE SEQUENCE</scope>
</reference>
<dbReference type="EMBL" id="CAJOBC010008422">
    <property type="protein sequence ID" value="CAF3961219.1"/>
    <property type="molecule type" value="Genomic_DNA"/>
</dbReference>
<name>A0A814W564_9BILA</name>
<evidence type="ECO:0000313" key="2">
    <source>
        <dbReference type="EMBL" id="CAF3961219.1"/>
    </source>
</evidence>